<name>A0A8K0HNP8_9ROSA</name>
<reference evidence="2" key="1">
    <citation type="submission" date="2020-03" db="EMBL/GenBank/DDBJ databases">
        <title>A high-quality chromosome-level genome assembly of a woody plant with both climbing and erect habits, Rhamnella rubrinervis.</title>
        <authorList>
            <person name="Lu Z."/>
            <person name="Yang Y."/>
            <person name="Zhu X."/>
            <person name="Sun Y."/>
        </authorList>
    </citation>
    <scope>NUCLEOTIDE SEQUENCE</scope>
    <source>
        <strain evidence="2">BYM</strain>
        <tissue evidence="2">Leaf</tissue>
    </source>
</reference>
<dbReference type="EMBL" id="VOIH02000002">
    <property type="protein sequence ID" value="KAF3455358.1"/>
    <property type="molecule type" value="Genomic_DNA"/>
</dbReference>
<dbReference type="AlphaFoldDB" id="A0A8K0HNP8"/>
<evidence type="ECO:0000313" key="3">
    <source>
        <dbReference type="Proteomes" id="UP000796880"/>
    </source>
</evidence>
<dbReference type="PANTHER" id="PTHR45738">
    <property type="entry name" value="POLYPHOSPHOINOSITIDE PHOSPHATASE"/>
    <property type="match status" value="1"/>
</dbReference>
<keyword evidence="3" id="KW-1185">Reference proteome</keyword>
<dbReference type="PANTHER" id="PTHR45738:SF3">
    <property type="entry name" value="OS03G0182400 PROTEIN"/>
    <property type="match status" value="1"/>
</dbReference>
<protein>
    <submittedName>
        <fullName evidence="2">Uncharacterized protein</fullName>
    </submittedName>
</protein>
<comment type="caution">
    <text evidence="2">The sequence shown here is derived from an EMBL/GenBank/DDBJ whole genome shotgun (WGS) entry which is preliminary data.</text>
</comment>
<sequence length="225" mass="25547">MLRVAARRLSSFSAFPWRSNQAATAPSFVSRNLINSGDYSSSSSSFSSFSPFDELRSTSFKPEFHIPCRVDRFLGHYQPQQGKPALWELNSDQHYTVGKCELHFADENVRLVIKRSLSDGNILGSDSLMDVVDDQLSSEEAQGGNEGLSDSTPQIQTFKSPRSYCRYAPAISCKKSLRQLQESQFLWSDRIYYDEHDDDCNLSNFVDKNWLSSSGNSCEEETYER</sequence>
<organism evidence="2 3">
    <name type="scientific">Rhamnella rubrinervis</name>
    <dbReference type="NCBI Taxonomy" id="2594499"/>
    <lineage>
        <taxon>Eukaryota</taxon>
        <taxon>Viridiplantae</taxon>
        <taxon>Streptophyta</taxon>
        <taxon>Embryophyta</taxon>
        <taxon>Tracheophyta</taxon>
        <taxon>Spermatophyta</taxon>
        <taxon>Magnoliopsida</taxon>
        <taxon>eudicotyledons</taxon>
        <taxon>Gunneridae</taxon>
        <taxon>Pentapetalae</taxon>
        <taxon>rosids</taxon>
        <taxon>fabids</taxon>
        <taxon>Rosales</taxon>
        <taxon>Rhamnaceae</taxon>
        <taxon>rhamnoid group</taxon>
        <taxon>Rhamneae</taxon>
        <taxon>Rhamnella</taxon>
    </lineage>
</organism>
<gene>
    <name evidence="2" type="ORF">FNV43_RR05809</name>
</gene>
<evidence type="ECO:0000313" key="2">
    <source>
        <dbReference type="EMBL" id="KAF3455358.1"/>
    </source>
</evidence>
<dbReference type="Proteomes" id="UP000796880">
    <property type="component" value="Unassembled WGS sequence"/>
</dbReference>
<keyword evidence="1" id="KW-0378">Hydrolase</keyword>
<accession>A0A8K0HNP8</accession>
<dbReference type="GO" id="GO:0046856">
    <property type="term" value="P:phosphatidylinositol dephosphorylation"/>
    <property type="evidence" value="ECO:0007669"/>
    <property type="project" value="InterPro"/>
</dbReference>
<dbReference type="OrthoDB" id="1717320at2759"/>
<dbReference type="GO" id="GO:0043813">
    <property type="term" value="F:phosphatidylinositol-3,5-bisphosphate 5-phosphatase activity"/>
    <property type="evidence" value="ECO:0007669"/>
    <property type="project" value="InterPro"/>
</dbReference>
<evidence type="ECO:0000256" key="1">
    <source>
        <dbReference type="ARBA" id="ARBA00022801"/>
    </source>
</evidence>
<dbReference type="InterPro" id="IPR043573">
    <property type="entry name" value="Fig4-like"/>
</dbReference>
<proteinExistence type="predicted"/>